<keyword evidence="7" id="KW-1185">Reference proteome</keyword>
<dbReference type="AlphaFoldDB" id="A0A2P8A4Q9"/>
<proteinExistence type="inferred from homology"/>
<dbReference type="SUPFAM" id="SSF50129">
    <property type="entry name" value="GroES-like"/>
    <property type="match status" value="1"/>
</dbReference>
<dbReference type="SUPFAM" id="SSF51735">
    <property type="entry name" value="NAD(P)-binding Rossmann-fold domains"/>
    <property type="match status" value="1"/>
</dbReference>
<dbReference type="Pfam" id="PF00107">
    <property type="entry name" value="ADH_zinc_N"/>
    <property type="match status" value="1"/>
</dbReference>
<name>A0A2P8A4Q9_9PEZI</name>
<evidence type="ECO:0008006" key="8">
    <source>
        <dbReference type="Google" id="ProtNLM"/>
    </source>
</evidence>
<dbReference type="InterPro" id="IPR013149">
    <property type="entry name" value="ADH-like_C"/>
</dbReference>
<gene>
    <name evidence="6" type="ORF">B9Z65_2845</name>
</gene>
<evidence type="ECO:0000259" key="4">
    <source>
        <dbReference type="Pfam" id="PF00107"/>
    </source>
</evidence>
<accession>A0A2P8A4Q9</accession>
<evidence type="ECO:0000259" key="5">
    <source>
        <dbReference type="Pfam" id="PF08240"/>
    </source>
</evidence>
<protein>
    <recommendedName>
        <fullName evidence="8">Enoyl reductase (ER) domain-containing protein</fullName>
    </recommendedName>
</protein>
<dbReference type="Pfam" id="PF08240">
    <property type="entry name" value="ADH_N"/>
    <property type="match status" value="1"/>
</dbReference>
<comment type="subunit">
    <text evidence="2">Monomer.</text>
</comment>
<dbReference type="Gene3D" id="3.90.180.10">
    <property type="entry name" value="Medium-chain alcohol dehydrogenases, catalytic domain"/>
    <property type="match status" value="1"/>
</dbReference>
<evidence type="ECO:0000256" key="2">
    <source>
        <dbReference type="ARBA" id="ARBA00011245"/>
    </source>
</evidence>
<feature type="domain" description="Alcohol dehydrogenase-like N-terminal" evidence="5">
    <location>
        <begin position="34"/>
        <end position="95"/>
    </location>
</feature>
<dbReference type="InterPro" id="IPR036291">
    <property type="entry name" value="NAD(P)-bd_dom_sf"/>
</dbReference>
<dbReference type="Proteomes" id="UP000243723">
    <property type="component" value="Unassembled WGS sequence"/>
</dbReference>
<reference evidence="6 7" key="1">
    <citation type="submission" date="2017-05" db="EMBL/GenBank/DDBJ databases">
        <title>Draft genome sequence of Elsinoe australis.</title>
        <authorList>
            <person name="Cheng Q."/>
        </authorList>
    </citation>
    <scope>NUCLEOTIDE SEQUENCE [LARGE SCALE GENOMIC DNA]</scope>
    <source>
        <strain evidence="6 7">NL1</strain>
    </source>
</reference>
<dbReference type="InterPro" id="IPR013154">
    <property type="entry name" value="ADH-like_N"/>
</dbReference>
<dbReference type="STRING" id="40998.A0A2P8A4Q9"/>
<dbReference type="Gene3D" id="3.40.50.720">
    <property type="entry name" value="NAD(P)-binding Rossmann-like Domain"/>
    <property type="match status" value="1"/>
</dbReference>
<organism evidence="6 7">
    <name type="scientific">Elsinoe australis</name>
    <dbReference type="NCBI Taxonomy" id="40998"/>
    <lineage>
        <taxon>Eukaryota</taxon>
        <taxon>Fungi</taxon>
        <taxon>Dikarya</taxon>
        <taxon>Ascomycota</taxon>
        <taxon>Pezizomycotina</taxon>
        <taxon>Dothideomycetes</taxon>
        <taxon>Dothideomycetidae</taxon>
        <taxon>Myriangiales</taxon>
        <taxon>Elsinoaceae</taxon>
        <taxon>Elsinoe</taxon>
    </lineage>
</organism>
<dbReference type="InterPro" id="IPR047122">
    <property type="entry name" value="Trans-enoyl_RdTase-like"/>
</dbReference>
<comment type="caution">
    <text evidence="6">The sequence shown here is derived from an EMBL/GenBank/DDBJ whole genome shotgun (WGS) entry which is preliminary data.</text>
</comment>
<sequence>MGSVPQSQRVLSLPALRQRYQLEGDHPIPCVQHEHELLVRSEVIGLNPIDWKAPDYGFGIPTLPYIPGRELVGHVTSSTTSTSRIQQGDRVAVISTDYRDLRKASYQDYVISSHFNVVRLPLNTTSEQGAATGVAFVTSALALGICSGLDFSSIADGPDLIDIVRRIDPSRLPQDVREECLGGIELVERPRKGDWVTIWGGSSTCAFVINQLARLAGLRTIIVIDVRKHGLNLADSPALQADFVVDSHDPQRAIEIVRSVTGDALHFAIDTVGRSTSESLAQCLQGYFSATDSVQEPTPPGTPPSDVENKVSRRTHLTGLTGLPKQQTRAVHHSVPVKLFHEIPEVGEALVVWLEKLLEQGLLSPPRILGVVEGLEGINGGLDRMRKGDISGGRLVARIR</sequence>
<dbReference type="EMBL" id="NHZQ01000067">
    <property type="protein sequence ID" value="PSK55456.1"/>
    <property type="molecule type" value="Genomic_DNA"/>
</dbReference>
<dbReference type="CDD" id="cd08249">
    <property type="entry name" value="enoyl_reductase_like"/>
    <property type="match status" value="1"/>
</dbReference>
<comment type="similarity">
    <text evidence="1">Belongs to the zinc-containing alcohol dehydrogenase family.</text>
</comment>
<keyword evidence="3" id="KW-0560">Oxidoreductase</keyword>
<dbReference type="InterPro" id="IPR011032">
    <property type="entry name" value="GroES-like_sf"/>
</dbReference>
<dbReference type="InterPro" id="IPR052585">
    <property type="entry name" value="Lipid_raft_assoc_Zn_ADH"/>
</dbReference>
<evidence type="ECO:0000256" key="1">
    <source>
        <dbReference type="ARBA" id="ARBA00008072"/>
    </source>
</evidence>
<dbReference type="PANTHER" id="PTHR43482:SF2">
    <property type="entry name" value="ZINC-BINDING DEHYDROGENASE FAMILY, PUTATIVE (AFU_ORTHOLOGUE AFUA_3G15030)-RELATED"/>
    <property type="match status" value="1"/>
</dbReference>
<dbReference type="PANTHER" id="PTHR43482">
    <property type="entry name" value="PROTEIN AST1-RELATED"/>
    <property type="match status" value="1"/>
</dbReference>
<feature type="domain" description="Alcohol dehydrogenase-like C-terminal" evidence="4">
    <location>
        <begin position="210"/>
        <end position="285"/>
    </location>
</feature>
<dbReference type="GO" id="GO:0016651">
    <property type="term" value="F:oxidoreductase activity, acting on NAD(P)H"/>
    <property type="evidence" value="ECO:0007669"/>
    <property type="project" value="InterPro"/>
</dbReference>
<evidence type="ECO:0000256" key="3">
    <source>
        <dbReference type="ARBA" id="ARBA00023002"/>
    </source>
</evidence>
<dbReference type="OrthoDB" id="201656at2759"/>
<evidence type="ECO:0000313" key="6">
    <source>
        <dbReference type="EMBL" id="PSK55456.1"/>
    </source>
</evidence>
<evidence type="ECO:0000313" key="7">
    <source>
        <dbReference type="Proteomes" id="UP000243723"/>
    </source>
</evidence>